<evidence type="ECO:0000256" key="1">
    <source>
        <dbReference type="SAM" id="Phobius"/>
    </source>
</evidence>
<dbReference type="Proteomes" id="UP000576209">
    <property type="component" value="Unassembled WGS sequence"/>
</dbReference>
<evidence type="ECO:0008006" key="4">
    <source>
        <dbReference type="Google" id="ProtNLM"/>
    </source>
</evidence>
<sequence>MTYYKEEQRLRNPGLIALMILMTGLVGYRVALLGFGGASARQLVITGLIALLVAGCWYAVYRSRLRIKINDKHVKVKMKGVLGRQLKLPTADIVDCTYVDVAPSARWSGALTHPSSTFSCIDFGGRRGICIRMRNGHTYFIGSDDLFERQNDIPLPTHAAAS</sequence>
<keyword evidence="1" id="KW-0812">Transmembrane</keyword>
<keyword evidence="3" id="KW-1185">Reference proteome</keyword>
<gene>
    <name evidence="2" type="ORF">GGR28_002435</name>
</gene>
<dbReference type="RefSeq" id="WP_183496053.1">
    <property type="nucleotide sequence ID" value="NZ_JACIFF010000006.1"/>
</dbReference>
<organism evidence="2 3">
    <name type="scientific">Neolewinella aquimaris</name>
    <dbReference type="NCBI Taxonomy" id="1835722"/>
    <lineage>
        <taxon>Bacteria</taxon>
        <taxon>Pseudomonadati</taxon>
        <taxon>Bacteroidota</taxon>
        <taxon>Saprospiria</taxon>
        <taxon>Saprospirales</taxon>
        <taxon>Lewinellaceae</taxon>
        <taxon>Neolewinella</taxon>
    </lineage>
</organism>
<protein>
    <recommendedName>
        <fullName evidence="4">Photosystem I assembly protein Ycf4</fullName>
    </recommendedName>
</protein>
<keyword evidence="1" id="KW-0472">Membrane</keyword>
<evidence type="ECO:0000313" key="2">
    <source>
        <dbReference type="EMBL" id="MBB4079808.1"/>
    </source>
</evidence>
<proteinExistence type="predicted"/>
<keyword evidence="1" id="KW-1133">Transmembrane helix</keyword>
<reference evidence="2 3" key="1">
    <citation type="submission" date="2020-08" db="EMBL/GenBank/DDBJ databases">
        <title>Genomic Encyclopedia of Type Strains, Phase IV (KMG-IV): sequencing the most valuable type-strain genomes for metagenomic binning, comparative biology and taxonomic classification.</title>
        <authorList>
            <person name="Goeker M."/>
        </authorList>
    </citation>
    <scope>NUCLEOTIDE SEQUENCE [LARGE SCALE GENOMIC DNA]</scope>
    <source>
        <strain evidence="2 3">DSM 105137</strain>
    </source>
</reference>
<feature type="transmembrane region" description="Helical" evidence="1">
    <location>
        <begin position="43"/>
        <end position="61"/>
    </location>
</feature>
<accession>A0A840ECV6</accession>
<dbReference type="AlphaFoldDB" id="A0A840ECV6"/>
<dbReference type="EMBL" id="JACIFF010000006">
    <property type="protein sequence ID" value="MBB4079808.1"/>
    <property type="molecule type" value="Genomic_DNA"/>
</dbReference>
<evidence type="ECO:0000313" key="3">
    <source>
        <dbReference type="Proteomes" id="UP000576209"/>
    </source>
</evidence>
<feature type="transmembrane region" description="Helical" evidence="1">
    <location>
        <begin position="12"/>
        <end position="31"/>
    </location>
</feature>
<comment type="caution">
    <text evidence="2">The sequence shown here is derived from an EMBL/GenBank/DDBJ whole genome shotgun (WGS) entry which is preliminary data.</text>
</comment>
<name>A0A840ECV6_9BACT</name>